<accession>A0A3N4HPN2</accession>
<proteinExistence type="predicted"/>
<organism evidence="2 3">
    <name type="scientific">Ascobolus immersus RN42</name>
    <dbReference type="NCBI Taxonomy" id="1160509"/>
    <lineage>
        <taxon>Eukaryota</taxon>
        <taxon>Fungi</taxon>
        <taxon>Dikarya</taxon>
        <taxon>Ascomycota</taxon>
        <taxon>Pezizomycotina</taxon>
        <taxon>Pezizomycetes</taxon>
        <taxon>Pezizales</taxon>
        <taxon>Ascobolaceae</taxon>
        <taxon>Ascobolus</taxon>
    </lineage>
</organism>
<dbReference type="AlphaFoldDB" id="A0A3N4HPN2"/>
<evidence type="ECO:0000313" key="3">
    <source>
        <dbReference type="Proteomes" id="UP000275078"/>
    </source>
</evidence>
<gene>
    <name evidence="2" type="ORF">BJ508DRAFT_312431</name>
</gene>
<evidence type="ECO:0000313" key="2">
    <source>
        <dbReference type="EMBL" id="RPA74936.1"/>
    </source>
</evidence>
<protein>
    <submittedName>
        <fullName evidence="2">Uncharacterized protein</fullName>
    </submittedName>
</protein>
<sequence length="337" mass="38839">MSAEGKKELIQEASENLIRLEKERDEYAEFTDEEGSQDEEEASNNDIDEQKLHLVDYGSRRFMSISYKNDNLTVINMLAWIRLLGTAIQASELLILKDVSPRISVCEIEFECLEVSPPIPYTFDWPDVVHELFRESPEQAKKVNRALTKYEYKTFAGKKMDFTGTVHPEAIARALCFEMKNDTYILDDSVYTTLESLGQYITYSPIGVSDPSCPICRTILSETYSLNYLQDSLQAPADASDNYVYSCALPYGMEEIVMRKVVSKLRASLRRNLKIFVDTNGGRNVSKPEDSPRRILNKRIHRKLIRDRRTRGEIEGRDAVERELEEKQRGRPRPQDL</sequence>
<keyword evidence="3" id="KW-1185">Reference proteome</keyword>
<feature type="region of interest" description="Disordered" evidence="1">
    <location>
        <begin position="307"/>
        <end position="337"/>
    </location>
</feature>
<dbReference type="EMBL" id="ML119776">
    <property type="protein sequence ID" value="RPA74936.1"/>
    <property type="molecule type" value="Genomic_DNA"/>
</dbReference>
<feature type="compositionally biased region" description="Basic and acidic residues" evidence="1">
    <location>
        <begin position="310"/>
        <end position="337"/>
    </location>
</feature>
<reference evidence="2 3" key="1">
    <citation type="journal article" date="2018" name="Nat. Ecol. Evol.">
        <title>Pezizomycetes genomes reveal the molecular basis of ectomycorrhizal truffle lifestyle.</title>
        <authorList>
            <person name="Murat C."/>
            <person name="Payen T."/>
            <person name="Noel B."/>
            <person name="Kuo A."/>
            <person name="Morin E."/>
            <person name="Chen J."/>
            <person name="Kohler A."/>
            <person name="Krizsan K."/>
            <person name="Balestrini R."/>
            <person name="Da Silva C."/>
            <person name="Montanini B."/>
            <person name="Hainaut M."/>
            <person name="Levati E."/>
            <person name="Barry K.W."/>
            <person name="Belfiori B."/>
            <person name="Cichocki N."/>
            <person name="Clum A."/>
            <person name="Dockter R.B."/>
            <person name="Fauchery L."/>
            <person name="Guy J."/>
            <person name="Iotti M."/>
            <person name="Le Tacon F."/>
            <person name="Lindquist E.A."/>
            <person name="Lipzen A."/>
            <person name="Malagnac F."/>
            <person name="Mello A."/>
            <person name="Molinier V."/>
            <person name="Miyauchi S."/>
            <person name="Poulain J."/>
            <person name="Riccioni C."/>
            <person name="Rubini A."/>
            <person name="Sitrit Y."/>
            <person name="Splivallo R."/>
            <person name="Traeger S."/>
            <person name="Wang M."/>
            <person name="Zifcakova L."/>
            <person name="Wipf D."/>
            <person name="Zambonelli A."/>
            <person name="Paolocci F."/>
            <person name="Nowrousian M."/>
            <person name="Ottonello S."/>
            <person name="Baldrian P."/>
            <person name="Spatafora J.W."/>
            <person name="Henrissat B."/>
            <person name="Nagy L.G."/>
            <person name="Aury J.M."/>
            <person name="Wincker P."/>
            <person name="Grigoriev I.V."/>
            <person name="Bonfante P."/>
            <person name="Martin F.M."/>
        </authorList>
    </citation>
    <scope>NUCLEOTIDE SEQUENCE [LARGE SCALE GENOMIC DNA]</scope>
    <source>
        <strain evidence="2 3">RN42</strain>
    </source>
</reference>
<dbReference type="Proteomes" id="UP000275078">
    <property type="component" value="Unassembled WGS sequence"/>
</dbReference>
<feature type="region of interest" description="Disordered" evidence="1">
    <location>
        <begin position="27"/>
        <end position="48"/>
    </location>
</feature>
<name>A0A3N4HPN2_ASCIM</name>
<evidence type="ECO:0000256" key="1">
    <source>
        <dbReference type="SAM" id="MobiDB-lite"/>
    </source>
</evidence>
<feature type="compositionally biased region" description="Acidic residues" evidence="1">
    <location>
        <begin position="28"/>
        <end position="47"/>
    </location>
</feature>